<protein>
    <submittedName>
        <fullName evidence="1">LysR family transcriptional regulator</fullName>
    </submittedName>
</protein>
<dbReference type="Proteomes" id="UP000616151">
    <property type="component" value="Unassembled WGS sequence"/>
</dbReference>
<accession>A0ACC5R3S8</accession>
<sequence>MQPNPTLDQLQILLAVAETGSFSGAGRKLNRAQSVISYGIANLEAQLGVKLFEREGTREPQLTEMGKAVLEDARRMTGVLQHLRARVEGHHQGLEAEVAIAIDPVLPAPVFIRTLKDFAVRFPTVDLRLTIGSLGSIVDQVMKGEADIGVGGVPGEADVRLIEIGLVTMVPVAAPQHPLARLTGPVTLEQLREHTQLVVTDPSQRTRGRDFSVFAFRTWRLSDMHTKHLMIRAGLGWGGLPGWIIAEDLKKGLLVELDLEPFGQVQGPFYAMHRTDRQPGPAASWLIETFKSQLGCFNEAVPGGILPDGLDDVGMRG</sequence>
<keyword evidence="2" id="KW-1185">Reference proteome</keyword>
<evidence type="ECO:0000313" key="2">
    <source>
        <dbReference type="Proteomes" id="UP000616151"/>
    </source>
</evidence>
<evidence type="ECO:0000313" key="1">
    <source>
        <dbReference type="EMBL" id="MBK1867297.1"/>
    </source>
</evidence>
<proteinExistence type="predicted"/>
<name>A0ACC5R3S8_9HYPH</name>
<reference evidence="1" key="1">
    <citation type="submission" date="2021-01" db="EMBL/GenBank/DDBJ databases">
        <authorList>
            <person name="Sun Q."/>
        </authorList>
    </citation>
    <scope>NUCLEOTIDE SEQUENCE</scope>
    <source>
        <strain evidence="1">YIM B02566</strain>
    </source>
</reference>
<organism evidence="1 2">
    <name type="scientific">Taklimakanibacter albus</name>
    <dbReference type="NCBI Taxonomy" id="2800327"/>
    <lineage>
        <taxon>Bacteria</taxon>
        <taxon>Pseudomonadati</taxon>
        <taxon>Pseudomonadota</taxon>
        <taxon>Alphaproteobacteria</taxon>
        <taxon>Hyphomicrobiales</taxon>
        <taxon>Aestuariivirgaceae</taxon>
        <taxon>Taklimakanibacter</taxon>
    </lineage>
</organism>
<dbReference type="EMBL" id="JAENHL010000007">
    <property type="protein sequence ID" value="MBK1867297.1"/>
    <property type="molecule type" value="Genomic_DNA"/>
</dbReference>
<gene>
    <name evidence="1" type="ORF">JHL16_13155</name>
</gene>
<comment type="caution">
    <text evidence="1">The sequence shown here is derived from an EMBL/GenBank/DDBJ whole genome shotgun (WGS) entry which is preliminary data.</text>
</comment>